<dbReference type="Ensembl" id="ENSSSUT00005007754.1">
    <property type="protein sequence ID" value="ENSSSUP00005006723.1"/>
    <property type="gene ID" value="ENSSSUG00005004361.1"/>
</dbReference>
<dbReference type="PANTHER" id="PTHR10165:SF87">
    <property type="entry name" value="PHOSPHOLIPID PHOSPHATASE 5"/>
    <property type="match status" value="1"/>
</dbReference>
<dbReference type="InterPro" id="IPR036938">
    <property type="entry name" value="PAP2/HPO_sf"/>
</dbReference>
<dbReference type="PANTHER" id="PTHR10165">
    <property type="entry name" value="LIPID PHOSPHATE PHOSPHATASE"/>
    <property type="match status" value="1"/>
</dbReference>
<evidence type="ECO:0000313" key="8">
    <source>
        <dbReference type="Ensembl" id="ENSSSUP00005006723.1"/>
    </source>
</evidence>
<dbReference type="GO" id="GO:0016020">
    <property type="term" value="C:membrane"/>
    <property type="evidence" value="ECO:0007669"/>
    <property type="project" value="UniProtKB-SubCell"/>
</dbReference>
<feature type="region of interest" description="Disordered" evidence="6">
    <location>
        <begin position="43"/>
        <end position="143"/>
    </location>
</feature>
<keyword evidence="3" id="KW-0812">Transmembrane</keyword>
<reference evidence="8" key="2">
    <citation type="submission" date="2025-08" db="UniProtKB">
        <authorList>
            <consortium name="Ensembl"/>
        </authorList>
    </citation>
    <scope>IDENTIFICATION</scope>
</reference>
<reference evidence="8" key="3">
    <citation type="submission" date="2025-09" db="UniProtKB">
        <authorList>
            <consortium name="Ensembl"/>
        </authorList>
    </citation>
    <scope>IDENTIFICATION</scope>
</reference>
<accession>A0A673T4C3</accession>
<evidence type="ECO:0000256" key="2">
    <source>
        <dbReference type="ARBA" id="ARBA00008816"/>
    </source>
</evidence>
<feature type="region of interest" description="Disordered" evidence="6">
    <location>
        <begin position="1"/>
        <end position="29"/>
    </location>
</feature>
<dbReference type="UniPathway" id="UPA00085"/>
<dbReference type="Proteomes" id="UP000472268">
    <property type="component" value="Chromosome 1"/>
</dbReference>
<evidence type="ECO:0000313" key="9">
    <source>
        <dbReference type="Proteomes" id="UP000472268"/>
    </source>
</evidence>
<dbReference type="GO" id="GO:0046839">
    <property type="term" value="P:phospholipid dephosphorylation"/>
    <property type="evidence" value="ECO:0007669"/>
    <property type="project" value="TreeGrafter"/>
</dbReference>
<keyword evidence="9" id="KW-1185">Reference proteome</keyword>
<sequence length="354" mass="37910">HGRRSPRGGVCPSPLHDFSDSTETRSLAGPSWLLTPFARCCSQRRGATPPAPCTADLPAGRWPTASAPRAAEAQPPGGRARAPPPPQRLPRQRSVRPGLSGAERQNGEGGGGPRGRVGCADRPVRGLPGNRAPPSLPAADPTGGDVALPESAIAFLCPLSLILLARCLRKAGGTDSRQACLAASLALALNGIFTNTVKLMVGRPRPDFFYRCFPDGQAHSDLMCTGDKDVVNEGRKSFPSGHSSFAFAGLAFASFYLAGKLHCFTPQGRGKSWRFCVFLSPLLLAAVIALSRTCDYKHHWQDVLVGSMIGLTLAYVCYRQYYPPLTDAECHKPFQDRLVLPTAQNPGDPYHFSI</sequence>
<feature type="domain" description="Phosphatidic acid phosphatase type 2/haloperoxidase" evidence="7">
    <location>
        <begin position="179"/>
        <end position="318"/>
    </location>
</feature>
<dbReference type="InterPro" id="IPR043216">
    <property type="entry name" value="PAP-like"/>
</dbReference>
<evidence type="ECO:0000256" key="6">
    <source>
        <dbReference type="SAM" id="MobiDB-lite"/>
    </source>
</evidence>
<dbReference type="AlphaFoldDB" id="A0A673T4C3"/>
<dbReference type="Gene3D" id="1.20.144.10">
    <property type="entry name" value="Phosphatidic acid phosphatase type 2/haloperoxidase"/>
    <property type="match status" value="1"/>
</dbReference>
<proteinExistence type="inferred from homology"/>
<keyword evidence="5" id="KW-0472">Membrane</keyword>
<evidence type="ECO:0000256" key="1">
    <source>
        <dbReference type="ARBA" id="ARBA00004141"/>
    </source>
</evidence>
<dbReference type="SMART" id="SM00014">
    <property type="entry name" value="acidPPc"/>
    <property type="match status" value="1"/>
</dbReference>
<organism evidence="8 9">
    <name type="scientific">Suricata suricatta</name>
    <name type="common">Meerkat</name>
    <dbReference type="NCBI Taxonomy" id="37032"/>
    <lineage>
        <taxon>Eukaryota</taxon>
        <taxon>Metazoa</taxon>
        <taxon>Chordata</taxon>
        <taxon>Craniata</taxon>
        <taxon>Vertebrata</taxon>
        <taxon>Euteleostomi</taxon>
        <taxon>Mammalia</taxon>
        <taxon>Eutheria</taxon>
        <taxon>Laurasiatheria</taxon>
        <taxon>Carnivora</taxon>
        <taxon>Feliformia</taxon>
        <taxon>Herpestidae</taxon>
        <taxon>Suricata</taxon>
    </lineage>
</organism>
<name>A0A673T4C3_SURSU</name>
<dbReference type="SUPFAM" id="SSF48317">
    <property type="entry name" value="Acid phosphatase/Vanadium-dependent haloperoxidase"/>
    <property type="match status" value="1"/>
</dbReference>
<dbReference type="Pfam" id="PF01569">
    <property type="entry name" value="PAP2"/>
    <property type="match status" value="1"/>
</dbReference>
<reference evidence="8 9" key="1">
    <citation type="submission" date="2019-05" db="EMBL/GenBank/DDBJ databases">
        <title>A Chromosome-scale Meerkat (S. suricatta) Genome Assembly.</title>
        <authorList>
            <person name="Dudchenko O."/>
            <person name="Lieberman Aiden E."/>
            <person name="Tung J."/>
            <person name="Barreiro L.B."/>
            <person name="Clutton-Brock T.H."/>
        </authorList>
    </citation>
    <scope>NUCLEOTIDE SEQUENCE [LARGE SCALE GENOMIC DNA]</scope>
</reference>
<evidence type="ECO:0000256" key="5">
    <source>
        <dbReference type="ARBA" id="ARBA00023136"/>
    </source>
</evidence>
<evidence type="ECO:0000256" key="4">
    <source>
        <dbReference type="ARBA" id="ARBA00022989"/>
    </source>
</evidence>
<comment type="similarity">
    <text evidence="2">Belongs to the PA-phosphatase related phosphoesterase family.</text>
</comment>
<dbReference type="InterPro" id="IPR000326">
    <property type="entry name" value="PAP2/HPO"/>
</dbReference>
<dbReference type="GO" id="GO:0008195">
    <property type="term" value="F:phosphatidate phosphatase activity"/>
    <property type="evidence" value="ECO:0007669"/>
    <property type="project" value="TreeGrafter"/>
</dbReference>
<keyword evidence="4" id="KW-1133">Transmembrane helix</keyword>
<dbReference type="GO" id="GO:0006644">
    <property type="term" value="P:phospholipid metabolic process"/>
    <property type="evidence" value="ECO:0007669"/>
    <property type="project" value="UniProtKB-UniPathway"/>
</dbReference>
<protein>
    <submittedName>
        <fullName evidence="8">Phospholipid phosphatase 5</fullName>
    </submittedName>
</protein>
<evidence type="ECO:0000259" key="7">
    <source>
        <dbReference type="SMART" id="SM00014"/>
    </source>
</evidence>
<dbReference type="CDD" id="cd03390">
    <property type="entry name" value="PAP2_containing_1_like"/>
    <property type="match status" value="1"/>
</dbReference>
<gene>
    <name evidence="8" type="primary">PLPP5</name>
</gene>
<comment type="subcellular location">
    <subcellularLocation>
        <location evidence="1">Membrane</location>
        <topology evidence="1">Multi-pass membrane protein</topology>
    </subcellularLocation>
</comment>
<evidence type="ECO:0000256" key="3">
    <source>
        <dbReference type="ARBA" id="ARBA00022692"/>
    </source>
</evidence>
<feature type="compositionally biased region" description="Low complexity" evidence="6">
    <location>
        <begin position="67"/>
        <end position="81"/>
    </location>
</feature>